<dbReference type="EMBL" id="CDHN01000010">
    <property type="protein sequence ID" value="CEJ95243.1"/>
    <property type="molecule type" value="Genomic_DNA"/>
</dbReference>
<organism evidence="1 2">
    <name type="scientific">[Torrubiella] hemipterigena</name>
    <dbReference type="NCBI Taxonomy" id="1531966"/>
    <lineage>
        <taxon>Eukaryota</taxon>
        <taxon>Fungi</taxon>
        <taxon>Dikarya</taxon>
        <taxon>Ascomycota</taxon>
        <taxon>Pezizomycotina</taxon>
        <taxon>Sordariomycetes</taxon>
        <taxon>Hypocreomycetidae</taxon>
        <taxon>Hypocreales</taxon>
        <taxon>Clavicipitaceae</taxon>
        <taxon>Clavicipitaceae incertae sedis</taxon>
        <taxon>'Torrubiella' clade</taxon>
    </lineage>
</organism>
<accession>A0A0A1TSR1</accession>
<evidence type="ECO:0000313" key="2">
    <source>
        <dbReference type="Proteomes" id="UP000039046"/>
    </source>
</evidence>
<dbReference type="AlphaFoldDB" id="A0A0A1TSR1"/>
<reference evidence="1 2" key="1">
    <citation type="journal article" date="2015" name="Genome Announc.">
        <title>Draft Genome Sequence and Gene Annotation of the Entomopathogenic Fungus Verticillium hemipterigenum.</title>
        <authorList>
            <person name="Horn F."/>
            <person name="Habel A."/>
            <person name="Scharf D.H."/>
            <person name="Dworschak J."/>
            <person name="Brakhage A.A."/>
            <person name="Guthke R."/>
            <person name="Hertweck C."/>
            <person name="Linde J."/>
        </authorList>
    </citation>
    <scope>NUCLEOTIDE SEQUENCE [LARGE SCALE GENOMIC DNA]</scope>
</reference>
<name>A0A0A1TSR1_9HYPO</name>
<dbReference type="Proteomes" id="UP000039046">
    <property type="component" value="Unassembled WGS sequence"/>
</dbReference>
<gene>
    <name evidence="1" type="ORF">VHEMI10734</name>
</gene>
<sequence>MLLVDAKAKKQSKYAGRVILGSATLSRQVGTASADASTSTFQAHAHLHLIFTLKCLTHKNISFEPQVSVSLGKYTARTTQKHEAMTNIKAEQREARHVTRNRWQRPRRMKPPPILESLLEVKLEPIFRL</sequence>
<proteinExistence type="predicted"/>
<keyword evidence="2" id="KW-1185">Reference proteome</keyword>
<protein>
    <submittedName>
        <fullName evidence="1">Uncharacterized protein</fullName>
    </submittedName>
</protein>
<dbReference type="HOGENOM" id="CLU_1950310_0_0_1"/>
<evidence type="ECO:0000313" key="1">
    <source>
        <dbReference type="EMBL" id="CEJ95243.1"/>
    </source>
</evidence>